<feature type="region of interest" description="Disordered" evidence="1">
    <location>
        <begin position="1"/>
        <end position="125"/>
    </location>
</feature>
<dbReference type="Proteomes" id="UP001161757">
    <property type="component" value="Unassembled WGS sequence"/>
</dbReference>
<gene>
    <name evidence="2" type="ORF">HRR80_002235</name>
</gene>
<evidence type="ECO:0000256" key="1">
    <source>
        <dbReference type="SAM" id="MobiDB-lite"/>
    </source>
</evidence>
<name>A0AAN6EYS2_EXODE</name>
<evidence type="ECO:0000313" key="2">
    <source>
        <dbReference type="EMBL" id="KAJ8993728.1"/>
    </source>
</evidence>
<proteinExistence type="predicted"/>
<feature type="compositionally biased region" description="Polar residues" evidence="1">
    <location>
        <begin position="15"/>
        <end position="32"/>
    </location>
</feature>
<organism evidence="2 3">
    <name type="scientific">Exophiala dermatitidis</name>
    <name type="common">Black yeast-like fungus</name>
    <name type="synonym">Wangiella dermatitidis</name>
    <dbReference type="NCBI Taxonomy" id="5970"/>
    <lineage>
        <taxon>Eukaryota</taxon>
        <taxon>Fungi</taxon>
        <taxon>Dikarya</taxon>
        <taxon>Ascomycota</taxon>
        <taxon>Pezizomycotina</taxon>
        <taxon>Eurotiomycetes</taxon>
        <taxon>Chaetothyriomycetidae</taxon>
        <taxon>Chaetothyriales</taxon>
        <taxon>Herpotrichiellaceae</taxon>
        <taxon>Exophiala</taxon>
    </lineage>
</organism>
<dbReference type="AlphaFoldDB" id="A0AAN6EYS2"/>
<feature type="compositionally biased region" description="Basic residues" evidence="1">
    <location>
        <begin position="102"/>
        <end position="119"/>
    </location>
</feature>
<feature type="compositionally biased region" description="Polar residues" evidence="1">
    <location>
        <begin position="41"/>
        <end position="54"/>
    </location>
</feature>
<accession>A0AAN6EYS2</accession>
<dbReference type="EMBL" id="JAJGCB010000003">
    <property type="protein sequence ID" value="KAJ8993728.1"/>
    <property type="molecule type" value="Genomic_DNA"/>
</dbReference>
<dbReference type="PANTHER" id="PTHR37540">
    <property type="entry name" value="TRANSCRIPTION FACTOR (ACR-2), PUTATIVE-RELATED-RELATED"/>
    <property type="match status" value="1"/>
</dbReference>
<reference evidence="2" key="1">
    <citation type="submission" date="2023-01" db="EMBL/GenBank/DDBJ databases">
        <title>Exophiala dermititidis isolated from Cystic Fibrosis Patient.</title>
        <authorList>
            <person name="Kurbessoian T."/>
            <person name="Crocker A."/>
            <person name="Murante D."/>
            <person name="Hogan D.A."/>
            <person name="Stajich J.E."/>
        </authorList>
    </citation>
    <scope>NUCLEOTIDE SEQUENCE</scope>
    <source>
        <strain evidence="2">Ex8</strain>
    </source>
</reference>
<dbReference type="PANTHER" id="PTHR37540:SF5">
    <property type="entry name" value="TRANSCRIPTION FACTOR DOMAIN-CONTAINING PROTEIN"/>
    <property type="match status" value="1"/>
</dbReference>
<protein>
    <submittedName>
        <fullName evidence="2">Uncharacterized protein</fullName>
    </submittedName>
</protein>
<sequence length="596" mass="65953">MSPRFLFVNKDAGSASLTRSNASEQSSINSHVQRGRKHNRSGSNRGRYNHQFRQSFIREESNTSTDSSKTSLTSTDGDSSYSAANQESSEERDAIATTLPSHPRHTRRVSRAHPQKPRLPKNSVAGVDVSERYELAKQSAAKGSSAVLLNFAENSKQIADSPADITQVISDSLDPFGQSVVKLDPHVAKLCSYFCEKYHPSVWDAESRTSPGGSYTYQNSAPAVIRRAMQNEVEMNAILACMAARIENVDLIPGQGTDKYMGNALTAVRRRFSSASKHQLLLIIFHLYAGEAYRQNYAAAKIHMRAAKALFASWGGLGQVPDPCVKELFIIGDGHMSAVLLEPCDLPCEYDPGPYWTVTPPALQLAAEPNLSSIAPALQAKIAGGYFPDELAEIVKETVECVWVLTNAAAGSVEATKNAARWVQWRHAAIRYRLLAMKFSNTCHEALRVALLMWILTTMVVLGLRRLGYLIAPKLQAILQRQSNAQTEWVGVTDVKIWILSVGAMCSAVDSEVEDWFLEELFKTGLGKLVRKAQSTHPDLDSFEVLKTFQEKFFYHDPVQHLRLKRLAYLVDGRMRNAGLDSNPAEPINRSVPIST</sequence>
<feature type="compositionally biased region" description="Low complexity" evidence="1">
    <location>
        <begin position="62"/>
        <end position="82"/>
    </location>
</feature>
<comment type="caution">
    <text evidence="2">The sequence shown here is derived from an EMBL/GenBank/DDBJ whole genome shotgun (WGS) entry which is preliminary data.</text>
</comment>
<evidence type="ECO:0000313" key="3">
    <source>
        <dbReference type="Proteomes" id="UP001161757"/>
    </source>
</evidence>